<dbReference type="RefSeq" id="WP_322809792.1">
    <property type="nucleotide sequence ID" value="NZ_JAVBVO010000024.1"/>
</dbReference>
<evidence type="ECO:0000313" key="2">
    <source>
        <dbReference type="EMBL" id="MDZ5760623.1"/>
    </source>
</evidence>
<feature type="domain" description="AAA" evidence="1">
    <location>
        <begin position="10"/>
        <end position="200"/>
    </location>
</feature>
<reference evidence="2" key="1">
    <citation type="submission" date="2023-08" db="EMBL/GenBank/DDBJ databases">
        <title>Genomic characterization of piscicolin 126 produced by Carnobacterium maltaromaticum CM22 strain isolated from salmon (Salmo salar).</title>
        <authorList>
            <person name="Gonzalez-Gragera E."/>
            <person name="Garcia-Lopez J.D."/>
            <person name="Teso-Perez C."/>
            <person name="Gimenez-Hernandez I."/>
            <person name="Peralta-Sanchez J.M."/>
            <person name="Valdivia E."/>
            <person name="Montalban-Lopez M."/>
            <person name="Martin-Platero A.M."/>
            <person name="Banos A."/>
            <person name="Martinez-Bueno M."/>
        </authorList>
    </citation>
    <scope>NUCLEOTIDE SEQUENCE</scope>
    <source>
        <strain evidence="2">CM22</strain>
    </source>
</reference>
<protein>
    <submittedName>
        <fullName evidence="2">ParA family protein</fullName>
    </submittedName>
</protein>
<dbReference type="SUPFAM" id="SSF52540">
    <property type="entry name" value="P-loop containing nucleoside triphosphate hydrolases"/>
    <property type="match status" value="1"/>
</dbReference>
<dbReference type="AlphaFoldDB" id="A0AAW9JYB7"/>
<comment type="caution">
    <text evidence="2">The sequence shown here is derived from an EMBL/GenBank/DDBJ whole genome shotgun (WGS) entry which is preliminary data.</text>
</comment>
<evidence type="ECO:0000259" key="1">
    <source>
        <dbReference type="Pfam" id="PF13614"/>
    </source>
</evidence>
<proteinExistence type="predicted"/>
<dbReference type="EMBL" id="JAVBVO010000024">
    <property type="protein sequence ID" value="MDZ5760623.1"/>
    <property type="molecule type" value="Genomic_DNA"/>
</dbReference>
<sequence>MKSNDIYSGNVIATNTSKGGVLKTSLTVNIAGVLSQATHKTETHRKNKVCIIDIDTQGNVILTWGLNPDKYEDTIYDVLLEGVDYKKAIVNLEGNIDCIPANDDMAFFEIDVLTKGREEGEEMIDDFYVLLAPVVEKLRKEYDFILIDTPPHLGLIACNVYLAADDILIPFHPEKYSFRSMIKTINTINSWKKRNSNLKIKAIIPVKMREKTITHSTILESSDTLLSASNNVIEITKTIIPESIKFAEAITKYNLPLTLIDPDSIKTKKERESLIKFQEIYTNLVKELGYI</sequence>
<dbReference type="PANTHER" id="PTHR13696:SF52">
    <property type="entry name" value="PARA FAMILY PROTEIN CT_582"/>
    <property type="match status" value="1"/>
</dbReference>
<gene>
    <name evidence="2" type="ORF">RAK27_18440</name>
</gene>
<name>A0AAW9JYB7_CARML</name>
<accession>A0AAW9JYB7</accession>
<dbReference type="Proteomes" id="UP001290462">
    <property type="component" value="Unassembled WGS sequence"/>
</dbReference>
<dbReference type="Gene3D" id="3.40.50.300">
    <property type="entry name" value="P-loop containing nucleotide triphosphate hydrolases"/>
    <property type="match status" value="1"/>
</dbReference>
<organism evidence="2 3">
    <name type="scientific">Carnobacterium maltaromaticum</name>
    <name type="common">Carnobacterium piscicola</name>
    <dbReference type="NCBI Taxonomy" id="2751"/>
    <lineage>
        <taxon>Bacteria</taxon>
        <taxon>Bacillati</taxon>
        <taxon>Bacillota</taxon>
        <taxon>Bacilli</taxon>
        <taxon>Lactobacillales</taxon>
        <taxon>Carnobacteriaceae</taxon>
        <taxon>Carnobacterium</taxon>
    </lineage>
</organism>
<dbReference type="PANTHER" id="PTHR13696">
    <property type="entry name" value="P-LOOP CONTAINING NUCLEOSIDE TRIPHOSPHATE HYDROLASE"/>
    <property type="match status" value="1"/>
</dbReference>
<evidence type="ECO:0000313" key="3">
    <source>
        <dbReference type="Proteomes" id="UP001290462"/>
    </source>
</evidence>
<dbReference type="CDD" id="cd02042">
    <property type="entry name" value="ParAB_family"/>
    <property type="match status" value="1"/>
</dbReference>
<dbReference type="InterPro" id="IPR027417">
    <property type="entry name" value="P-loop_NTPase"/>
</dbReference>
<dbReference type="InterPro" id="IPR025669">
    <property type="entry name" value="AAA_dom"/>
</dbReference>
<dbReference type="InterPro" id="IPR050678">
    <property type="entry name" value="DNA_Partitioning_ATPase"/>
</dbReference>
<dbReference type="Pfam" id="PF13614">
    <property type="entry name" value="AAA_31"/>
    <property type="match status" value="1"/>
</dbReference>